<dbReference type="STRING" id="530564.Psta_4226"/>
<dbReference type="KEGG" id="psl:Psta_4226"/>
<reference evidence="2 3" key="1">
    <citation type="journal article" date="2009" name="Stand. Genomic Sci.">
        <title>Complete genome sequence of Pirellula staleyi type strain (ATCC 27377).</title>
        <authorList>
            <person name="Clum A."/>
            <person name="Tindall B.J."/>
            <person name="Sikorski J."/>
            <person name="Ivanova N."/>
            <person name="Mavrommatis K."/>
            <person name="Lucas S."/>
            <person name="Glavina del Rio T."/>
            <person name="Nolan M."/>
            <person name="Chen F."/>
            <person name="Tice H."/>
            <person name="Pitluck S."/>
            <person name="Cheng J.F."/>
            <person name="Chertkov O."/>
            <person name="Brettin T."/>
            <person name="Han C."/>
            <person name="Detter J.C."/>
            <person name="Kuske C."/>
            <person name="Bruce D."/>
            <person name="Goodwin L."/>
            <person name="Ovchinikova G."/>
            <person name="Pati A."/>
            <person name="Mikhailova N."/>
            <person name="Chen A."/>
            <person name="Palaniappan K."/>
            <person name="Land M."/>
            <person name="Hauser L."/>
            <person name="Chang Y.J."/>
            <person name="Jeffries C.D."/>
            <person name="Chain P."/>
            <person name="Rohde M."/>
            <person name="Goker M."/>
            <person name="Bristow J."/>
            <person name="Eisen J.A."/>
            <person name="Markowitz V."/>
            <person name="Hugenholtz P."/>
            <person name="Kyrpides N.C."/>
            <person name="Klenk H.P."/>
            <person name="Lapidus A."/>
        </authorList>
    </citation>
    <scope>NUCLEOTIDE SEQUENCE [LARGE SCALE GENOMIC DNA]</scope>
    <source>
        <strain evidence="3">ATCC 27377 / DSM 6068 / ICPB 4128</strain>
    </source>
</reference>
<dbReference type="AlphaFoldDB" id="D2R425"/>
<keyword evidence="1" id="KW-1133">Transmembrane helix</keyword>
<dbReference type="EMBL" id="CP001848">
    <property type="protein sequence ID" value="ADB18874.1"/>
    <property type="molecule type" value="Genomic_DNA"/>
</dbReference>
<evidence type="ECO:0000313" key="2">
    <source>
        <dbReference type="EMBL" id="ADB18874.1"/>
    </source>
</evidence>
<dbReference type="eggNOG" id="COG1988">
    <property type="taxonomic scope" value="Bacteria"/>
</dbReference>
<name>D2R425_PIRSD</name>
<evidence type="ECO:0000256" key="1">
    <source>
        <dbReference type="SAM" id="Phobius"/>
    </source>
</evidence>
<feature type="transmembrane region" description="Helical" evidence="1">
    <location>
        <begin position="84"/>
        <end position="104"/>
    </location>
</feature>
<evidence type="ECO:0000313" key="3">
    <source>
        <dbReference type="Proteomes" id="UP000001887"/>
    </source>
</evidence>
<evidence type="ECO:0008006" key="4">
    <source>
        <dbReference type="Google" id="ProtNLM"/>
    </source>
</evidence>
<dbReference type="Proteomes" id="UP000001887">
    <property type="component" value="Chromosome"/>
</dbReference>
<feature type="transmembrane region" description="Helical" evidence="1">
    <location>
        <begin position="116"/>
        <end position="133"/>
    </location>
</feature>
<gene>
    <name evidence="2" type="ordered locus">Psta_4226</name>
</gene>
<dbReference type="Pfam" id="PF04307">
    <property type="entry name" value="YdjM"/>
    <property type="match status" value="1"/>
</dbReference>
<sequence>MAGFREHIGFSTVIGIGYGLAGYQMGLPIESCILAGALCSVSGMLPDLDSDSGTPVREMTSFAAAVVPILMVPRFESYGWKPEMIALGAALLYAAIRFGVAEIFKRYTVHRGMWHSVPACVACGLLSFLIIGGEDLNLRLFKSSAVMLGFMSHLLLDEIWSVSLRSGRLNIKKSSGTAIKFWGKDNWANFSTYAKVVVLSFLAVGDPMLMNHFGYETRFGEQTAKQVIHRAMRMAGVNDATENPPGEVQR</sequence>
<dbReference type="HOGENOM" id="CLU_076328_0_0_0"/>
<dbReference type="OrthoDB" id="5295350at2"/>
<keyword evidence="1" id="KW-0472">Membrane</keyword>
<accession>D2R425</accession>
<dbReference type="InterPro" id="IPR007404">
    <property type="entry name" value="YdjM-like"/>
</dbReference>
<keyword evidence="1" id="KW-0812">Transmembrane</keyword>
<organism evidence="2 3">
    <name type="scientific">Pirellula staleyi (strain ATCC 27377 / DSM 6068 / ICPB 4128)</name>
    <name type="common">Pirella staleyi</name>
    <dbReference type="NCBI Taxonomy" id="530564"/>
    <lineage>
        <taxon>Bacteria</taxon>
        <taxon>Pseudomonadati</taxon>
        <taxon>Planctomycetota</taxon>
        <taxon>Planctomycetia</taxon>
        <taxon>Pirellulales</taxon>
        <taxon>Pirellulaceae</taxon>
        <taxon>Pirellula</taxon>
    </lineage>
</organism>
<protein>
    <recommendedName>
        <fullName evidence="4">Membrane-bound metal-dependent hydrolase</fullName>
    </recommendedName>
</protein>
<proteinExistence type="predicted"/>
<keyword evidence="3" id="KW-1185">Reference proteome</keyword>